<keyword evidence="5" id="KW-1185">Reference proteome</keyword>
<evidence type="ECO:0000259" key="3">
    <source>
        <dbReference type="Pfam" id="PF07859"/>
    </source>
</evidence>
<dbReference type="InterPro" id="IPR029058">
    <property type="entry name" value="AB_hydrolase_fold"/>
</dbReference>
<dbReference type="STRING" id="888050.HMPREF9004_1279"/>
<dbReference type="Proteomes" id="UP000013015">
    <property type="component" value="Unassembled WGS sequence"/>
</dbReference>
<protein>
    <submittedName>
        <fullName evidence="4">Putative heroin esterase, chain A</fullName>
        <ecNumber evidence="4">3.1.1.-</ecNumber>
    </submittedName>
</protein>
<proteinExistence type="predicted"/>
<dbReference type="Pfam" id="PF07859">
    <property type="entry name" value="Abhydrolase_3"/>
    <property type="match status" value="1"/>
</dbReference>
<comment type="caution">
    <text evidence="4">The sequence shown here is derived from an EMBL/GenBank/DDBJ whole genome shotgun (WGS) entry which is preliminary data.</text>
</comment>
<dbReference type="Gene3D" id="3.40.50.1820">
    <property type="entry name" value="alpha/beta hydrolase"/>
    <property type="match status" value="1"/>
</dbReference>
<feature type="domain" description="Alpha/beta hydrolase fold-3" evidence="3">
    <location>
        <begin position="307"/>
        <end position="515"/>
    </location>
</feature>
<gene>
    <name evidence="4" type="ORF">HMPREF9004_1279</name>
</gene>
<dbReference type="InterPro" id="IPR050300">
    <property type="entry name" value="GDXG_lipolytic_enzyme"/>
</dbReference>
<dbReference type="HOGENOM" id="CLU_012494_21_0_11"/>
<feature type="region of interest" description="Disordered" evidence="2">
    <location>
        <begin position="176"/>
        <end position="199"/>
    </location>
</feature>
<evidence type="ECO:0000313" key="5">
    <source>
        <dbReference type="Proteomes" id="UP000013015"/>
    </source>
</evidence>
<dbReference type="EMBL" id="AQHZ01000021">
    <property type="protein sequence ID" value="ENO18007.1"/>
    <property type="molecule type" value="Genomic_DNA"/>
</dbReference>
<dbReference type="OrthoDB" id="9803828at2"/>
<dbReference type="GO" id="GO:0016787">
    <property type="term" value="F:hydrolase activity"/>
    <property type="evidence" value="ECO:0007669"/>
    <property type="project" value="UniProtKB-KW"/>
</dbReference>
<sequence>MTCRYLVSGAPERGSIIAFADPDGEAQAPEGLRERFEDQWRVIVCESFTAANSSAALAERRGFSPELVGSKDSLEEHPGSQGASDSFGEDAPKPIPEDEAAACRFVMERLLNAPVGAAILYGIGQGARLARAVARELPQCVLALVLDEAPESGAPGGEGPGAAMPAHEALANAGEARSPGAFNTGHTQGSTPTPGATTRAIPLLTGRDIPCLIGETAHDLEAVAAFLEEACPAFPLARPYYESEQALKAFADPEMGRREYRESREFTARNFTAPQLPEGFSLAVEDFNGIECRVMGYEERESSLVFFVVHGGGYMLGEARYEDPRNIDLITDFSSALLADKSCGVITISPEYRLAPEHPFPAGRDDVLTALRETMRRHRGAPLFLMGDSAGAGLVYQALQALEDEELARVSGVLALEPCLNPLLVSASSYDYRDAPVWPRPTAAISWGHYQAGGAQPWQVCPPMGRDRRPFPPIYVAVNTADLLRDEAVSWAWDLVRSGVAVDLHSFAGTVHGWTTVPPTKTWERMKDTIRSFITTCLESANAHAEHRAGESSCPAEQHR</sequence>
<dbReference type="RefSeq" id="WP_005963482.1">
    <property type="nucleotide sequence ID" value="NZ_CP040505.1"/>
</dbReference>
<evidence type="ECO:0000256" key="1">
    <source>
        <dbReference type="ARBA" id="ARBA00022801"/>
    </source>
</evidence>
<dbReference type="EC" id="3.1.1.-" evidence="4"/>
<feature type="region of interest" description="Disordered" evidence="2">
    <location>
        <begin position="68"/>
        <end position="95"/>
    </location>
</feature>
<dbReference type="PANTHER" id="PTHR48081">
    <property type="entry name" value="AB HYDROLASE SUPERFAMILY PROTEIN C4A8.06C"/>
    <property type="match status" value="1"/>
</dbReference>
<evidence type="ECO:0000313" key="4">
    <source>
        <dbReference type="EMBL" id="ENO18007.1"/>
    </source>
</evidence>
<feature type="compositionally biased region" description="Polar residues" evidence="2">
    <location>
        <begin position="184"/>
        <end position="196"/>
    </location>
</feature>
<dbReference type="SUPFAM" id="SSF53474">
    <property type="entry name" value="alpha/beta-Hydrolases"/>
    <property type="match status" value="2"/>
</dbReference>
<dbReference type="AlphaFoldDB" id="N6X3I1"/>
<dbReference type="eggNOG" id="COG0657">
    <property type="taxonomic scope" value="Bacteria"/>
</dbReference>
<organism evidence="4 5">
    <name type="scientific">Schaalia cardiffensis F0333</name>
    <dbReference type="NCBI Taxonomy" id="888050"/>
    <lineage>
        <taxon>Bacteria</taxon>
        <taxon>Bacillati</taxon>
        <taxon>Actinomycetota</taxon>
        <taxon>Actinomycetes</taxon>
        <taxon>Actinomycetales</taxon>
        <taxon>Actinomycetaceae</taxon>
        <taxon>Schaalia</taxon>
    </lineage>
</organism>
<evidence type="ECO:0000256" key="2">
    <source>
        <dbReference type="SAM" id="MobiDB-lite"/>
    </source>
</evidence>
<dbReference type="PATRIC" id="fig|888050.3.peg.1221"/>
<reference evidence="4 5" key="1">
    <citation type="submission" date="2013-03" db="EMBL/GenBank/DDBJ databases">
        <title>Reference genome for the Human Microbiome Project.</title>
        <authorList>
            <person name="Aqrawi P."/>
            <person name="Ayvaz T."/>
            <person name="Bess C."/>
            <person name="Blankenburg K."/>
            <person name="Coyle M."/>
            <person name="Deng J."/>
            <person name="Forbes L."/>
            <person name="Fowler G."/>
            <person name="Francisco L."/>
            <person name="Fu Q."/>
            <person name="Gibbs R."/>
            <person name="Gross S."/>
            <person name="Gubbala S."/>
            <person name="Hale W."/>
            <person name="Hemphill L."/>
            <person name="Highlander S."/>
            <person name="Hirani K."/>
            <person name="Jackson L."/>
            <person name="Jakkamsetti A."/>
            <person name="Javaid M."/>
            <person name="Jayaseelan J.C."/>
            <person name="Jiang H."/>
            <person name="Joshi V."/>
            <person name="Korchina V."/>
            <person name="Kovar C."/>
            <person name="Lara F."/>
            <person name="Lee S."/>
            <person name="Liu Y."/>
            <person name="Mata R."/>
            <person name="Mathew T."/>
            <person name="Munidasa M."/>
            <person name="Muzny D."/>
            <person name="Nazareth L."/>
            <person name="Ngo R."/>
            <person name="Nguyen L."/>
            <person name="Nguyen N."/>
            <person name="Okwuonu G."/>
            <person name="Ongeri F."/>
            <person name="Palculict T."/>
            <person name="Patil S."/>
            <person name="Petrosino J."/>
            <person name="Pham C."/>
            <person name="Pham P."/>
            <person name="Pu L.-L."/>
            <person name="Qin X."/>
            <person name="Qu J."/>
            <person name="Reid J."/>
            <person name="Ross M."/>
            <person name="Ruth R."/>
            <person name="Saada N."/>
            <person name="San Lucas F."/>
            <person name="Santibanez J."/>
            <person name="Shang Y."/>
            <person name="Simmons D."/>
            <person name="Song X.-Z."/>
            <person name="Tang L.-Y."/>
            <person name="Thornton R."/>
            <person name="Warren J."/>
            <person name="Weissenberger G."/>
            <person name="Wilczek-Boney K."/>
            <person name="Worley K."/>
            <person name="Youmans B."/>
            <person name="Zhang J."/>
            <person name="Zhang L."/>
            <person name="Zhao Z."/>
            <person name="Zhou C."/>
            <person name="Zhu D."/>
            <person name="Zhu Y."/>
        </authorList>
    </citation>
    <scope>NUCLEOTIDE SEQUENCE [LARGE SCALE GENOMIC DNA]</scope>
    <source>
        <strain evidence="4 5">F0333</strain>
    </source>
</reference>
<name>N6X3I1_9ACTO</name>
<dbReference type="InterPro" id="IPR013094">
    <property type="entry name" value="AB_hydrolase_3"/>
</dbReference>
<accession>N6X3I1</accession>
<keyword evidence="1 4" id="KW-0378">Hydrolase</keyword>
<dbReference type="PANTHER" id="PTHR48081:SF8">
    <property type="entry name" value="ALPHA_BETA HYDROLASE FOLD-3 DOMAIN-CONTAINING PROTEIN-RELATED"/>
    <property type="match status" value="1"/>
</dbReference>